<evidence type="ECO:0000256" key="8">
    <source>
        <dbReference type="ARBA" id="ARBA00022741"/>
    </source>
</evidence>
<dbReference type="UniPathway" id="UPA00164"/>
<evidence type="ECO:0000256" key="6">
    <source>
        <dbReference type="ARBA" id="ARBA00022600"/>
    </source>
</evidence>
<keyword evidence="15" id="KW-0175">Coiled coil</keyword>
<evidence type="ECO:0000256" key="4">
    <source>
        <dbReference type="ARBA" id="ARBA00011962"/>
    </source>
</evidence>
<comment type="caution">
    <text evidence="17">The sequence shown here is derived from an EMBL/GenBank/DDBJ whole genome shotgun (WGS) entry which is preliminary data.</text>
</comment>
<dbReference type="GO" id="GO:0005978">
    <property type="term" value="P:glycogen biosynthetic process"/>
    <property type="evidence" value="ECO:0007669"/>
    <property type="project" value="UniProtKB-UniPathway"/>
</dbReference>
<evidence type="ECO:0000256" key="9">
    <source>
        <dbReference type="ARBA" id="ARBA00022777"/>
    </source>
</evidence>
<keyword evidence="11" id="KW-0320">Glycogen biosynthesis</keyword>
<evidence type="ECO:0000256" key="15">
    <source>
        <dbReference type="SAM" id="Coils"/>
    </source>
</evidence>
<evidence type="ECO:0000256" key="14">
    <source>
        <dbReference type="ARBA" id="ARBA00049067"/>
    </source>
</evidence>
<evidence type="ECO:0000256" key="7">
    <source>
        <dbReference type="ARBA" id="ARBA00022679"/>
    </source>
</evidence>
<keyword evidence="7" id="KW-0808">Transferase</keyword>
<dbReference type="Pfam" id="PF18085">
    <property type="entry name" value="Mak_N_cap"/>
    <property type="match status" value="1"/>
</dbReference>
<feature type="coiled-coil region" evidence="15">
    <location>
        <begin position="255"/>
        <end position="289"/>
    </location>
</feature>
<dbReference type="InterPro" id="IPR040999">
    <property type="entry name" value="Mak_N_cap"/>
</dbReference>
<evidence type="ECO:0000313" key="18">
    <source>
        <dbReference type="Proteomes" id="UP000319769"/>
    </source>
</evidence>
<name>A0A5N0UWZ3_9PSEU</name>
<evidence type="ECO:0000256" key="3">
    <source>
        <dbReference type="ARBA" id="ARBA00011245"/>
    </source>
</evidence>
<keyword evidence="9" id="KW-0418">Kinase</keyword>
<comment type="pathway">
    <text evidence="1">Glycan biosynthesis; glycogen biosynthesis.</text>
</comment>
<evidence type="ECO:0000259" key="16">
    <source>
        <dbReference type="Pfam" id="PF18085"/>
    </source>
</evidence>
<dbReference type="EMBL" id="VMNW02000060">
    <property type="protein sequence ID" value="KAA9155009.1"/>
    <property type="molecule type" value="Genomic_DNA"/>
</dbReference>
<keyword evidence="10" id="KW-0067">ATP-binding</keyword>
<dbReference type="Proteomes" id="UP000319769">
    <property type="component" value="Unassembled WGS sequence"/>
</dbReference>
<dbReference type="Gene3D" id="3.90.1200.10">
    <property type="match status" value="1"/>
</dbReference>
<dbReference type="EC" id="2.7.1.175" evidence="4"/>
<evidence type="ECO:0000256" key="1">
    <source>
        <dbReference type="ARBA" id="ARBA00004964"/>
    </source>
</evidence>
<evidence type="ECO:0000256" key="10">
    <source>
        <dbReference type="ARBA" id="ARBA00022840"/>
    </source>
</evidence>
<dbReference type="OrthoDB" id="3787729at2"/>
<dbReference type="GO" id="GO:0005524">
    <property type="term" value="F:ATP binding"/>
    <property type="evidence" value="ECO:0007669"/>
    <property type="project" value="UniProtKB-KW"/>
</dbReference>
<dbReference type="SUPFAM" id="SSF56112">
    <property type="entry name" value="Protein kinase-like (PK-like)"/>
    <property type="match status" value="1"/>
</dbReference>
<dbReference type="RefSeq" id="WP_144757447.1">
    <property type="nucleotide sequence ID" value="NZ_VMNW02000060.1"/>
</dbReference>
<comment type="subunit">
    <text evidence="3">Monomer.</text>
</comment>
<evidence type="ECO:0000313" key="17">
    <source>
        <dbReference type="EMBL" id="KAA9155009.1"/>
    </source>
</evidence>
<feature type="domain" description="Maltokinase N-terminal cap" evidence="16">
    <location>
        <begin position="18"/>
        <end position="99"/>
    </location>
</feature>
<dbReference type="InterPro" id="IPR011009">
    <property type="entry name" value="Kinase-like_dom_sf"/>
</dbReference>
<accession>A0A5N0UWZ3</accession>
<keyword evidence="6" id="KW-0321">Glycogen metabolism</keyword>
<evidence type="ECO:0000256" key="12">
    <source>
        <dbReference type="ARBA" id="ARBA00023277"/>
    </source>
</evidence>
<protein>
    <recommendedName>
        <fullName evidence="5">Maltokinase</fullName>
        <ecNumber evidence="4">2.7.1.175</ecNumber>
    </recommendedName>
    <alternativeName>
        <fullName evidence="13">Maltose-1-phosphate synthase</fullName>
    </alternativeName>
</protein>
<keyword evidence="12" id="KW-0119">Carbohydrate metabolism</keyword>
<evidence type="ECO:0000256" key="11">
    <source>
        <dbReference type="ARBA" id="ARBA00023056"/>
    </source>
</evidence>
<dbReference type="AlphaFoldDB" id="A0A5N0UWZ3"/>
<evidence type="ECO:0000256" key="5">
    <source>
        <dbReference type="ARBA" id="ARBA00013882"/>
    </source>
</evidence>
<proteinExistence type="inferred from homology"/>
<organism evidence="17 18">
    <name type="scientific">Amycolatopsis acidicola</name>
    <dbReference type="NCBI Taxonomy" id="2596893"/>
    <lineage>
        <taxon>Bacteria</taxon>
        <taxon>Bacillati</taxon>
        <taxon>Actinomycetota</taxon>
        <taxon>Actinomycetes</taxon>
        <taxon>Pseudonocardiales</taxon>
        <taxon>Pseudonocardiaceae</taxon>
        <taxon>Amycolatopsis</taxon>
    </lineage>
</organism>
<dbReference type="GO" id="GO:0016301">
    <property type="term" value="F:kinase activity"/>
    <property type="evidence" value="ECO:0007669"/>
    <property type="project" value="UniProtKB-KW"/>
</dbReference>
<sequence length="459" mass="50245">MTDSRDLVTALVAELPGWLPGQRWFAGKDRPVDAVLPVRATVLTEGDPLLLHLVVEVVQGARREHYQLLIAGREKLPEYLGSSWLGTENGRPCYEAANDADVTGVLLDLIAEDADIGPLRFRHEPGADVTGGLRARPVGAEQSNTSLVYGSQYILKLFRKLTTGENPDLLLHRALQDAGSEHIAPLLGSITGELGGAPATFGMLHRFMADAVDGWAMATTSVRDLLADPELPPDQVGGDFAGEAQRLGTAVATVHNDLREALGEQRADAEELERTVKAMNSKLDAVAREVPELAEFAPTLRAAFDELYKVDQPVPMQLIHGDLHLGQVLRTVHGWLLIDFEGEPAAPLSERAALRSPLRDVAGMLRSFDYAAHQMLVGQPEDERQAERALEWAGRNRSAFCDGYAQAAQPLGDPRRWPRLLRALELDKAVYEVAYEHANRPDWLRIPLDSIARICSGGE</sequence>
<evidence type="ECO:0000256" key="2">
    <source>
        <dbReference type="ARBA" id="ARBA00006219"/>
    </source>
</evidence>
<comment type="similarity">
    <text evidence="2">Belongs to the aminoglycoside phosphotransferase family.</text>
</comment>
<evidence type="ECO:0000256" key="13">
    <source>
        <dbReference type="ARBA" id="ARBA00031251"/>
    </source>
</evidence>
<keyword evidence="18" id="KW-1185">Reference proteome</keyword>
<reference evidence="17" key="1">
    <citation type="submission" date="2019-09" db="EMBL/GenBank/DDBJ databases">
        <authorList>
            <person name="Teo W.F.A."/>
            <person name="Duangmal K."/>
        </authorList>
    </citation>
    <scope>NUCLEOTIDE SEQUENCE [LARGE SCALE GENOMIC DNA]</scope>
    <source>
        <strain evidence="17">K81G1</strain>
    </source>
</reference>
<comment type="catalytic activity">
    <reaction evidence="14">
        <text>D-maltose + ATP = alpha-maltose 1-phosphate + ADP + H(+)</text>
        <dbReference type="Rhea" id="RHEA:31915"/>
        <dbReference type="ChEBI" id="CHEBI:15378"/>
        <dbReference type="ChEBI" id="CHEBI:17306"/>
        <dbReference type="ChEBI" id="CHEBI:30616"/>
        <dbReference type="ChEBI" id="CHEBI:63576"/>
        <dbReference type="ChEBI" id="CHEBI:456216"/>
        <dbReference type="EC" id="2.7.1.175"/>
    </reaction>
</comment>
<gene>
    <name evidence="17" type="ORF">FPZ12_030555</name>
</gene>
<keyword evidence="8" id="KW-0547">Nucleotide-binding</keyword>